<dbReference type="AlphaFoldDB" id="A0AAV9S7Y6"/>
<organism evidence="2 3">
    <name type="scientific">Crenichthys baileyi</name>
    <name type="common">White River springfish</name>
    <dbReference type="NCBI Taxonomy" id="28760"/>
    <lineage>
        <taxon>Eukaryota</taxon>
        <taxon>Metazoa</taxon>
        <taxon>Chordata</taxon>
        <taxon>Craniata</taxon>
        <taxon>Vertebrata</taxon>
        <taxon>Euteleostomi</taxon>
        <taxon>Actinopterygii</taxon>
        <taxon>Neopterygii</taxon>
        <taxon>Teleostei</taxon>
        <taxon>Neoteleostei</taxon>
        <taxon>Acanthomorphata</taxon>
        <taxon>Ovalentaria</taxon>
        <taxon>Atherinomorphae</taxon>
        <taxon>Cyprinodontiformes</taxon>
        <taxon>Goodeidae</taxon>
        <taxon>Crenichthys</taxon>
    </lineage>
</organism>
<feature type="compositionally biased region" description="Polar residues" evidence="1">
    <location>
        <begin position="120"/>
        <end position="141"/>
    </location>
</feature>
<accession>A0AAV9S7Y6</accession>
<comment type="caution">
    <text evidence="2">The sequence shown here is derived from an EMBL/GenBank/DDBJ whole genome shotgun (WGS) entry which is preliminary data.</text>
</comment>
<reference evidence="2 3" key="1">
    <citation type="submission" date="2021-06" db="EMBL/GenBank/DDBJ databases">
        <authorList>
            <person name="Palmer J.M."/>
        </authorList>
    </citation>
    <scope>NUCLEOTIDE SEQUENCE [LARGE SCALE GENOMIC DNA]</scope>
    <source>
        <strain evidence="2 3">MEX-2019</strain>
        <tissue evidence="2">Muscle</tissue>
    </source>
</reference>
<gene>
    <name evidence="2" type="ORF">CRENBAI_006845</name>
</gene>
<evidence type="ECO:0000313" key="2">
    <source>
        <dbReference type="EMBL" id="KAK5617381.1"/>
    </source>
</evidence>
<keyword evidence="3" id="KW-1185">Reference proteome</keyword>
<evidence type="ECO:0000256" key="1">
    <source>
        <dbReference type="SAM" id="MobiDB-lite"/>
    </source>
</evidence>
<feature type="compositionally biased region" description="Basic and acidic residues" evidence="1">
    <location>
        <begin position="167"/>
        <end position="178"/>
    </location>
</feature>
<evidence type="ECO:0000313" key="3">
    <source>
        <dbReference type="Proteomes" id="UP001311232"/>
    </source>
</evidence>
<dbReference type="Proteomes" id="UP001311232">
    <property type="component" value="Unassembled WGS sequence"/>
</dbReference>
<feature type="region of interest" description="Disordered" evidence="1">
    <location>
        <begin position="23"/>
        <end position="186"/>
    </location>
</feature>
<feature type="compositionally biased region" description="Polar residues" evidence="1">
    <location>
        <begin position="147"/>
        <end position="164"/>
    </location>
</feature>
<sequence length="186" mass="20198">MKICNSECEEPQTCPPWTWNIYRRDPSHRHPKAPQSTGTLGEPLPGLPIRPRTQEVVPFPSGVETGRAPKRLNPSCASPGWCPNLSDPGPDLDPPPRYSPQRPPSSSGEGAMYKRGVYMVQTSPPTRAATGLNSSNSSMISDPNPMSPNVNFLTGQPPTRTQIPKTHAPESKCHESHPDSTGAHPH</sequence>
<feature type="compositionally biased region" description="Pro residues" evidence="1">
    <location>
        <begin position="91"/>
        <end position="103"/>
    </location>
</feature>
<dbReference type="EMBL" id="JAHHUM010000730">
    <property type="protein sequence ID" value="KAK5617381.1"/>
    <property type="molecule type" value="Genomic_DNA"/>
</dbReference>
<proteinExistence type="predicted"/>
<protein>
    <submittedName>
        <fullName evidence="2">Uncharacterized protein</fullName>
    </submittedName>
</protein>
<name>A0AAV9S7Y6_9TELE</name>
<feature type="non-terminal residue" evidence="2">
    <location>
        <position position="186"/>
    </location>
</feature>